<dbReference type="Pfam" id="PF12852">
    <property type="entry name" value="Cupin_6"/>
    <property type="match status" value="1"/>
</dbReference>
<dbReference type="Proteomes" id="UP000253226">
    <property type="component" value="Unassembled WGS sequence"/>
</dbReference>
<dbReference type="PROSITE" id="PS01124">
    <property type="entry name" value="HTH_ARAC_FAMILY_2"/>
    <property type="match status" value="1"/>
</dbReference>
<evidence type="ECO:0000259" key="4">
    <source>
        <dbReference type="PROSITE" id="PS01124"/>
    </source>
</evidence>
<dbReference type="InterPro" id="IPR009057">
    <property type="entry name" value="Homeodomain-like_sf"/>
</dbReference>
<evidence type="ECO:0000256" key="1">
    <source>
        <dbReference type="ARBA" id="ARBA00023015"/>
    </source>
</evidence>
<sequence>MKRVKIVVDADIFRELSEFLRVRPVLDDYCLFGGDWRAFHEHDLEGCAYFHLVLAGNCFLERRNCDPIALSKGDIVLLPHGSEHSLGSGTDTSNSTVITDVRQDIRIKTIEGSDVTTKLVCGRLFYSTGASDFLVRLLPEVVISKTIALDTECRHEWIVSNIATEIQEGRPGWSIVAANFASALFTMVLRDHFERHPVAEGVFSLLANNQTRKAVIAMLHNPAHPWSLDELAAASVTSRASLVRAFSRAGNIAPFGFLMRLRLGIARQKLSSGSTSLGQIAEDVGYQSEAAFSRAFFREFGVRPGQWREFSSKA</sequence>
<gene>
    <name evidence="5" type="ORF">TH19_19065</name>
</gene>
<dbReference type="Pfam" id="PF12833">
    <property type="entry name" value="HTH_18"/>
    <property type="match status" value="1"/>
</dbReference>
<dbReference type="EMBL" id="JPWF01000015">
    <property type="protein sequence ID" value="RCK32390.1"/>
    <property type="molecule type" value="Genomic_DNA"/>
</dbReference>
<dbReference type="GO" id="GO:0043565">
    <property type="term" value="F:sequence-specific DNA binding"/>
    <property type="evidence" value="ECO:0007669"/>
    <property type="project" value="InterPro"/>
</dbReference>
<dbReference type="InterPro" id="IPR037923">
    <property type="entry name" value="HTH-like"/>
</dbReference>
<reference evidence="5 6" key="1">
    <citation type="submission" date="2014-07" db="EMBL/GenBank/DDBJ databases">
        <title>Draft genome sequence of Thalassospira profundimaris 35.</title>
        <authorList>
            <person name="Lai Q."/>
            <person name="Shao Z."/>
        </authorList>
    </citation>
    <scope>NUCLEOTIDE SEQUENCE [LARGE SCALE GENOMIC DNA]</scope>
    <source>
        <strain evidence="5 6">35</strain>
    </source>
</reference>
<proteinExistence type="predicted"/>
<evidence type="ECO:0000256" key="2">
    <source>
        <dbReference type="ARBA" id="ARBA00023125"/>
    </source>
</evidence>
<keyword evidence="1" id="KW-0805">Transcription regulation</keyword>
<name>A0A367W349_9PROT</name>
<dbReference type="AlphaFoldDB" id="A0A367W349"/>
<dbReference type="SUPFAM" id="SSF46689">
    <property type="entry name" value="Homeodomain-like"/>
    <property type="match status" value="1"/>
</dbReference>
<keyword evidence="3" id="KW-0804">Transcription</keyword>
<organism evidence="5 6">
    <name type="scientific">Thalassospira profundimaris</name>
    <dbReference type="NCBI Taxonomy" id="502049"/>
    <lineage>
        <taxon>Bacteria</taxon>
        <taxon>Pseudomonadati</taxon>
        <taxon>Pseudomonadota</taxon>
        <taxon>Alphaproteobacteria</taxon>
        <taxon>Rhodospirillales</taxon>
        <taxon>Thalassospiraceae</taxon>
        <taxon>Thalassospira</taxon>
    </lineage>
</organism>
<dbReference type="SMART" id="SM00342">
    <property type="entry name" value="HTH_ARAC"/>
    <property type="match status" value="1"/>
</dbReference>
<evidence type="ECO:0000313" key="6">
    <source>
        <dbReference type="Proteomes" id="UP000253226"/>
    </source>
</evidence>
<evidence type="ECO:0000256" key="3">
    <source>
        <dbReference type="ARBA" id="ARBA00023163"/>
    </source>
</evidence>
<dbReference type="PRINTS" id="PR00032">
    <property type="entry name" value="HTHARAC"/>
</dbReference>
<dbReference type="PANTHER" id="PTHR46796:SF7">
    <property type="entry name" value="ARAC FAMILY TRANSCRIPTIONAL REGULATOR"/>
    <property type="match status" value="1"/>
</dbReference>
<protein>
    <recommendedName>
        <fullName evidence="4">HTH araC/xylS-type domain-containing protein</fullName>
    </recommendedName>
</protein>
<feature type="domain" description="HTH araC/xylS-type" evidence="4">
    <location>
        <begin position="212"/>
        <end position="310"/>
    </location>
</feature>
<dbReference type="GO" id="GO:0003700">
    <property type="term" value="F:DNA-binding transcription factor activity"/>
    <property type="evidence" value="ECO:0007669"/>
    <property type="project" value="InterPro"/>
</dbReference>
<dbReference type="InterPro" id="IPR032783">
    <property type="entry name" value="AraC_lig"/>
</dbReference>
<keyword evidence="2" id="KW-0238">DNA-binding</keyword>
<dbReference type="InterPro" id="IPR020449">
    <property type="entry name" value="Tscrpt_reg_AraC-type_HTH"/>
</dbReference>
<dbReference type="SUPFAM" id="SSF51215">
    <property type="entry name" value="Regulatory protein AraC"/>
    <property type="match status" value="1"/>
</dbReference>
<dbReference type="PANTHER" id="PTHR46796">
    <property type="entry name" value="HTH-TYPE TRANSCRIPTIONAL ACTIVATOR RHAS-RELATED"/>
    <property type="match status" value="1"/>
</dbReference>
<dbReference type="InterPro" id="IPR018060">
    <property type="entry name" value="HTH_AraC"/>
</dbReference>
<accession>A0A367W349</accession>
<evidence type="ECO:0000313" key="5">
    <source>
        <dbReference type="EMBL" id="RCK32390.1"/>
    </source>
</evidence>
<dbReference type="InterPro" id="IPR050204">
    <property type="entry name" value="AraC_XylS_family_regulators"/>
</dbReference>
<comment type="caution">
    <text evidence="5">The sequence shown here is derived from an EMBL/GenBank/DDBJ whole genome shotgun (WGS) entry which is preliminary data.</text>
</comment>
<dbReference type="Gene3D" id="1.10.10.60">
    <property type="entry name" value="Homeodomain-like"/>
    <property type="match status" value="1"/>
</dbReference>